<dbReference type="SMART" id="SM00774">
    <property type="entry name" value="WRKY"/>
    <property type="match status" value="1"/>
</dbReference>
<evidence type="ECO:0000256" key="4">
    <source>
        <dbReference type="ARBA" id="ARBA00023163"/>
    </source>
</evidence>
<dbReference type="InterPro" id="IPR003657">
    <property type="entry name" value="WRKY_dom"/>
</dbReference>
<dbReference type="AlphaFoldDB" id="A0AAN9LFU5"/>
<dbReference type="GO" id="GO:0005634">
    <property type="term" value="C:nucleus"/>
    <property type="evidence" value="ECO:0007669"/>
    <property type="project" value="UniProtKB-SubCell"/>
</dbReference>
<dbReference type="Pfam" id="PF03106">
    <property type="entry name" value="WRKY"/>
    <property type="match status" value="1"/>
</dbReference>
<dbReference type="PANTHER" id="PTHR31282">
    <property type="entry name" value="WRKY TRANSCRIPTION FACTOR 21-RELATED"/>
    <property type="match status" value="1"/>
</dbReference>
<dbReference type="GO" id="GO:0003700">
    <property type="term" value="F:DNA-binding transcription factor activity"/>
    <property type="evidence" value="ECO:0007669"/>
    <property type="project" value="InterPro"/>
</dbReference>
<keyword evidence="4" id="KW-0804">Transcription</keyword>
<evidence type="ECO:0000313" key="8">
    <source>
        <dbReference type="Proteomes" id="UP001374584"/>
    </source>
</evidence>
<accession>A0AAN9LFU5</accession>
<sequence length="301" mass="34672">MENQPSNGRKAMEEELNKGRYTANQLLQILVHKSNTRHRDAEVEGLVLPFVEDLVRKVLRSFSNTLLLLNTHSDVSDGVVMPNTINDVSSSLKCPNLEDKDGVCKGSINAKRRRVCRKRNAPTWEKNSSHLMEDGYIWRKYGQKMTMNAKYLRSYYRCTHKYDQGCPATKQVQRIQEDPPLYRTTYYGHHNCKISLGQEIILEPAFSSDSSMFLSFSTTFPTKEEYQFSSSLFSSTKQEPMEVTPDDCGMHNQLPSSDYHLLTDYELDFNCLRHENMQSMLSFTESVQFDKVYGSGMDFDG</sequence>
<gene>
    <name evidence="7" type="ORF">VNO80_27057</name>
</gene>
<evidence type="ECO:0000256" key="2">
    <source>
        <dbReference type="ARBA" id="ARBA00023015"/>
    </source>
</evidence>
<dbReference type="GO" id="GO:0043565">
    <property type="term" value="F:sequence-specific DNA binding"/>
    <property type="evidence" value="ECO:0007669"/>
    <property type="project" value="InterPro"/>
</dbReference>
<comment type="caution">
    <text evidence="7">The sequence shown here is derived from an EMBL/GenBank/DDBJ whole genome shotgun (WGS) entry which is preliminary data.</text>
</comment>
<keyword evidence="3" id="KW-0238">DNA-binding</keyword>
<dbReference type="EMBL" id="JAYMYR010000010">
    <property type="protein sequence ID" value="KAK7335280.1"/>
    <property type="molecule type" value="Genomic_DNA"/>
</dbReference>
<dbReference type="SUPFAM" id="SSF118290">
    <property type="entry name" value="WRKY DNA-binding domain"/>
    <property type="match status" value="1"/>
</dbReference>
<dbReference type="InterPro" id="IPR036576">
    <property type="entry name" value="WRKY_dom_sf"/>
</dbReference>
<evidence type="ECO:0000256" key="5">
    <source>
        <dbReference type="ARBA" id="ARBA00023242"/>
    </source>
</evidence>
<dbReference type="PROSITE" id="PS50811">
    <property type="entry name" value="WRKY"/>
    <property type="match status" value="1"/>
</dbReference>
<protein>
    <recommendedName>
        <fullName evidence="6">WRKY domain-containing protein</fullName>
    </recommendedName>
</protein>
<keyword evidence="8" id="KW-1185">Reference proteome</keyword>
<evidence type="ECO:0000259" key="6">
    <source>
        <dbReference type="PROSITE" id="PS50811"/>
    </source>
</evidence>
<keyword evidence="5" id="KW-0539">Nucleus</keyword>
<evidence type="ECO:0000256" key="1">
    <source>
        <dbReference type="ARBA" id="ARBA00004123"/>
    </source>
</evidence>
<proteinExistence type="predicted"/>
<feature type="domain" description="WRKY" evidence="6">
    <location>
        <begin position="127"/>
        <end position="195"/>
    </location>
</feature>
<comment type="subcellular location">
    <subcellularLocation>
        <location evidence="1">Nucleus</location>
    </subcellularLocation>
</comment>
<dbReference type="InterPro" id="IPR044810">
    <property type="entry name" value="WRKY_plant"/>
</dbReference>
<evidence type="ECO:0000313" key="7">
    <source>
        <dbReference type="EMBL" id="KAK7335280.1"/>
    </source>
</evidence>
<evidence type="ECO:0000256" key="3">
    <source>
        <dbReference type="ARBA" id="ARBA00023125"/>
    </source>
</evidence>
<organism evidence="7 8">
    <name type="scientific">Phaseolus coccineus</name>
    <name type="common">Scarlet runner bean</name>
    <name type="synonym">Phaseolus multiflorus</name>
    <dbReference type="NCBI Taxonomy" id="3886"/>
    <lineage>
        <taxon>Eukaryota</taxon>
        <taxon>Viridiplantae</taxon>
        <taxon>Streptophyta</taxon>
        <taxon>Embryophyta</taxon>
        <taxon>Tracheophyta</taxon>
        <taxon>Spermatophyta</taxon>
        <taxon>Magnoliopsida</taxon>
        <taxon>eudicotyledons</taxon>
        <taxon>Gunneridae</taxon>
        <taxon>Pentapetalae</taxon>
        <taxon>rosids</taxon>
        <taxon>fabids</taxon>
        <taxon>Fabales</taxon>
        <taxon>Fabaceae</taxon>
        <taxon>Papilionoideae</taxon>
        <taxon>50 kb inversion clade</taxon>
        <taxon>NPAAA clade</taxon>
        <taxon>indigoferoid/millettioid clade</taxon>
        <taxon>Phaseoleae</taxon>
        <taxon>Phaseolus</taxon>
    </lineage>
</organism>
<name>A0AAN9LFU5_PHACN</name>
<reference evidence="7 8" key="1">
    <citation type="submission" date="2024-01" db="EMBL/GenBank/DDBJ databases">
        <title>The genomes of 5 underutilized Papilionoideae crops provide insights into root nodulation and disease resistanc.</title>
        <authorList>
            <person name="Jiang F."/>
        </authorList>
    </citation>
    <scope>NUCLEOTIDE SEQUENCE [LARGE SCALE GENOMIC DNA]</scope>
    <source>
        <strain evidence="7">JINMINGXINNONG_FW02</strain>
        <tissue evidence="7">Leaves</tissue>
    </source>
</reference>
<dbReference type="Gene3D" id="2.20.25.80">
    <property type="entry name" value="WRKY domain"/>
    <property type="match status" value="1"/>
</dbReference>
<keyword evidence="2" id="KW-0805">Transcription regulation</keyword>
<dbReference type="Proteomes" id="UP001374584">
    <property type="component" value="Unassembled WGS sequence"/>
</dbReference>